<organism evidence="1 2">
    <name type="scientific">Rubroshorea leprosula</name>
    <dbReference type="NCBI Taxonomy" id="152421"/>
    <lineage>
        <taxon>Eukaryota</taxon>
        <taxon>Viridiplantae</taxon>
        <taxon>Streptophyta</taxon>
        <taxon>Embryophyta</taxon>
        <taxon>Tracheophyta</taxon>
        <taxon>Spermatophyta</taxon>
        <taxon>Magnoliopsida</taxon>
        <taxon>eudicotyledons</taxon>
        <taxon>Gunneridae</taxon>
        <taxon>Pentapetalae</taxon>
        <taxon>rosids</taxon>
        <taxon>malvids</taxon>
        <taxon>Malvales</taxon>
        <taxon>Dipterocarpaceae</taxon>
        <taxon>Rubroshorea</taxon>
    </lineage>
</organism>
<comment type="caution">
    <text evidence="1">The sequence shown here is derived from an EMBL/GenBank/DDBJ whole genome shotgun (WGS) entry which is preliminary data.</text>
</comment>
<dbReference type="EMBL" id="BPVZ01000164">
    <property type="protein sequence ID" value="GKV43030.1"/>
    <property type="molecule type" value="Genomic_DNA"/>
</dbReference>
<sequence length="136" mass="15174">MNKGVVELKKNVNLLVHNGLEEHIGNFLDFSTFENIINLYRLLTAILAFTDYRKKVKAQYPEVDVTTVTFEGCTIFPPAFDAEFVAVEEEEEVQDAEVEDQADPAEVQPPIVHLVSSDEVHPAPPEVEVLPLPVGD</sequence>
<proteinExistence type="predicted"/>
<dbReference type="Proteomes" id="UP001054252">
    <property type="component" value="Unassembled WGS sequence"/>
</dbReference>
<protein>
    <submittedName>
        <fullName evidence="1">Uncharacterized protein</fullName>
    </submittedName>
</protein>
<reference evidence="1 2" key="1">
    <citation type="journal article" date="2021" name="Commun. Biol.">
        <title>The genome of Shorea leprosula (Dipterocarpaceae) highlights the ecological relevance of drought in aseasonal tropical rainforests.</title>
        <authorList>
            <person name="Ng K.K.S."/>
            <person name="Kobayashi M.J."/>
            <person name="Fawcett J.A."/>
            <person name="Hatakeyama M."/>
            <person name="Paape T."/>
            <person name="Ng C.H."/>
            <person name="Ang C.C."/>
            <person name="Tnah L.H."/>
            <person name="Lee C.T."/>
            <person name="Nishiyama T."/>
            <person name="Sese J."/>
            <person name="O'Brien M.J."/>
            <person name="Copetti D."/>
            <person name="Mohd Noor M.I."/>
            <person name="Ong R.C."/>
            <person name="Putra M."/>
            <person name="Sireger I.Z."/>
            <person name="Indrioko S."/>
            <person name="Kosugi Y."/>
            <person name="Izuno A."/>
            <person name="Isagi Y."/>
            <person name="Lee S.L."/>
            <person name="Shimizu K.K."/>
        </authorList>
    </citation>
    <scope>NUCLEOTIDE SEQUENCE [LARGE SCALE GENOMIC DNA]</scope>
    <source>
        <strain evidence="1">214</strain>
    </source>
</reference>
<evidence type="ECO:0000313" key="2">
    <source>
        <dbReference type="Proteomes" id="UP001054252"/>
    </source>
</evidence>
<gene>
    <name evidence="1" type="ORF">SLEP1_g50371</name>
</gene>
<dbReference type="AlphaFoldDB" id="A0AAV5LZW7"/>
<evidence type="ECO:0000313" key="1">
    <source>
        <dbReference type="EMBL" id="GKV43030.1"/>
    </source>
</evidence>
<accession>A0AAV5LZW7</accession>
<name>A0AAV5LZW7_9ROSI</name>
<keyword evidence="2" id="KW-1185">Reference proteome</keyword>